<dbReference type="Proteomes" id="UP001221898">
    <property type="component" value="Unassembled WGS sequence"/>
</dbReference>
<feature type="compositionally biased region" description="Basic and acidic residues" evidence="1">
    <location>
        <begin position="28"/>
        <end position="44"/>
    </location>
</feature>
<evidence type="ECO:0000313" key="3">
    <source>
        <dbReference type="Proteomes" id="UP001221898"/>
    </source>
</evidence>
<dbReference type="EMBL" id="JAINUG010000303">
    <property type="protein sequence ID" value="KAJ8379034.1"/>
    <property type="molecule type" value="Genomic_DNA"/>
</dbReference>
<name>A0AAD7RHT5_9TELE</name>
<reference evidence="2" key="1">
    <citation type="journal article" date="2023" name="Science">
        <title>Genome structures resolve the early diversification of teleost fishes.</title>
        <authorList>
            <person name="Parey E."/>
            <person name="Louis A."/>
            <person name="Montfort J."/>
            <person name="Bouchez O."/>
            <person name="Roques C."/>
            <person name="Iampietro C."/>
            <person name="Lluch J."/>
            <person name="Castinel A."/>
            <person name="Donnadieu C."/>
            <person name="Desvignes T."/>
            <person name="Floi Bucao C."/>
            <person name="Jouanno E."/>
            <person name="Wen M."/>
            <person name="Mejri S."/>
            <person name="Dirks R."/>
            <person name="Jansen H."/>
            <person name="Henkel C."/>
            <person name="Chen W.J."/>
            <person name="Zahm M."/>
            <person name="Cabau C."/>
            <person name="Klopp C."/>
            <person name="Thompson A.W."/>
            <person name="Robinson-Rechavi M."/>
            <person name="Braasch I."/>
            <person name="Lecointre G."/>
            <person name="Bobe J."/>
            <person name="Postlethwait J.H."/>
            <person name="Berthelot C."/>
            <person name="Roest Crollius H."/>
            <person name="Guiguen Y."/>
        </authorList>
    </citation>
    <scope>NUCLEOTIDE SEQUENCE</scope>
    <source>
        <strain evidence="2">NC1722</strain>
    </source>
</reference>
<comment type="caution">
    <text evidence="2">The sequence shown here is derived from an EMBL/GenBank/DDBJ whole genome shotgun (WGS) entry which is preliminary data.</text>
</comment>
<evidence type="ECO:0000313" key="2">
    <source>
        <dbReference type="EMBL" id="KAJ8379034.1"/>
    </source>
</evidence>
<dbReference type="AlphaFoldDB" id="A0AAD7RHT5"/>
<evidence type="ECO:0000256" key="1">
    <source>
        <dbReference type="SAM" id="MobiDB-lite"/>
    </source>
</evidence>
<keyword evidence="3" id="KW-1185">Reference proteome</keyword>
<sequence length="156" mass="17778">MKKKVMTPDDTIVSSYNTAKRIRMELQDQHKAEKQALKAAREARSSSASETEYPSMQLEISYLEASRRVSCNLYNHLAWLITDASPEVGDDGRTWHMEKTYNRDAKTKLFTGISQQPAAMEKYLRVLPVLTAVSEQTKAMAHLDMDDTKHHEDSNS</sequence>
<feature type="region of interest" description="Disordered" evidence="1">
    <location>
        <begin position="28"/>
        <end position="54"/>
    </location>
</feature>
<gene>
    <name evidence="2" type="ORF">AAFF_G00232030</name>
</gene>
<accession>A0AAD7RHT5</accession>
<organism evidence="2 3">
    <name type="scientific">Aldrovandia affinis</name>
    <dbReference type="NCBI Taxonomy" id="143900"/>
    <lineage>
        <taxon>Eukaryota</taxon>
        <taxon>Metazoa</taxon>
        <taxon>Chordata</taxon>
        <taxon>Craniata</taxon>
        <taxon>Vertebrata</taxon>
        <taxon>Euteleostomi</taxon>
        <taxon>Actinopterygii</taxon>
        <taxon>Neopterygii</taxon>
        <taxon>Teleostei</taxon>
        <taxon>Notacanthiformes</taxon>
        <taxon>Halosauridae</taxon>
        <taxon>Aldrovandia</taxon>
    </lineage>
</organism>
<proteinExistence type="predicted"/>
<protein>
    <submittedName>
        <fullName evidence="2">Uncharacterized protein</fullName>
    </submittedName>
</protein>